<feature type="coiled-coil region" evidence="1">
    <location>
        <begin position="194"/>
        <end position="231"/>
    </location>
</feature>
<dbReference type="PANTHER" id="PTHR28006">
    <property type="entry name" value="MONOPOLIN COMPLEX SUBUNIT CSM1"/>
    <property type="match status" value="1"/>
</dbReference>
<feature type="domain" description="Monopolin complex subunit Csm1/Pcs1 C-terminal" evidence="3">
    <location>
        <begin position="249"/>
        <end position="333"/>
    </location>
</feature>
<dbReference type="EMBL" id="CP054548">
    <property type="protein sequence ID" value="QSL67183.1"/>
    <property type="molecule type" value="Genomic_DNA"/>
</dbReference>
<accession>A0A899G347</accession>
<feature type="coiled-coil region" evidence="1">
    <location>
        <begin position="126"/>
        <end position="153"/>
    </location>
</feature>
<evidence type="ECO:0000313" key="5">
    <source>
        <dbReference type="Proteomes" id="UP000663699"/>
    </source>
</evidence>
<keyword evidence="1" id="KW-0175">Coiled coil</keyword>
<dbReference type="Pfam" id="PF12539">
    <property type="entry name" value="Csm1"/>
    <property type="match status" value="1"/>
</dbReference>
<dbReference type="OrthoDB" id="2431049at2759"/>
<dbReference type="GO" id="GO:0097193">
    <property type="term" value="P:intrinsic apoptotic signaling pathway"/>
    <property type="evidence" value="ECO:0007669"/>
    <property type="project" value="InterPro"/>
</dbReference>
<dbReference type="PANTHER" id="PTHR28006:SF1">
    <property type="entry name" value="MONOPOLIN COMPLEX SUBUNIT CSM1"/>
    <property type="match status" value="1"/>
</dbReference>
<feature type="region of interest" description="Disordered" evidence="2">
    <location>
        <begin position="1"/>
        <end position="69"/>
    </location>
</feature>
<keyword evidence="5" id="KW-1185">Reference proteome</keyword>
<protein>
    <recommendedName>
        <fullName evidence="3">Monopolin complex subunit Csm1/Pcs1 C-terminal domain-containing protein</fullName>
    </recommendedName>
</protein>
<evidence type="ECO:0000256" key="2">
    <source>
        <dbReference type="SAM" id="MobiDB-lite"/>
    </source>
</evidence>
<proteinExistence type="predicted"/>
<dbReference type="AlphaFoldDB" id="A0A899G347"/>
<dbReference type="InterPro" id="IPR040349">
    <property type="entry name" value="Csm1/Pcs1"/>
</dbReference>
<sequence length="475" mass="56169">MRKKHTNTSKNKERKHTIDCDSSLNEQDDSIDELSLSLKSKKSHTNRETPLRKISNTGKLDSSEKENISSRYSGTIEADSCKKRFEKGTTLENNSKSSQKRHVQQDVLQIRQNDSKRKFLDIYDENIDIEKRLEETIRKMEEFEKKYNCLKNLRQTEVESNFLAYQEIAESRFKASQALIDSLTKDVDIKDKKLSELSSHLVDLKAQKQEFEKISENLKSKEQALNHAKSQISYLNTKLSSRSKLSMVQLKEELYSDLTGLLIRDVKSDSKKTVFDCLQTGRNGTLHFKLTLFSDPSHLQERFSYTPLFDQERDAFLLNCLPEYLTDEIIFEKDQAAMGFYGSRLVPYVSKIHPVSNLRYIQYPYDIASPLSVKLHERRKDIFKKSQVFWENNNTLYFKKMEMFYNDVIKKKGVVTNDDIIAFYRDYLKSSRPEMRKYQWWCYWQIFGILIDSFKVWINNVADHSPFFFHEFRKR</sequence>
<evidence type="ECO:0000256" key="1">
    <source>
        <dbReference type="SAM" id="Coils"/>
    </source>
</evidence>
<dbReference type="Gene3D" id="3.90.1150.80">
    <property type="match status" value="1"/>
</dbReference>
<dbReference type="InterPro" id="IPR020981">
    <property type="entry name" value="Csm1/Pcs1_C"/>
</dbReference>
<feature type="compositionally biased region" description="Basic residues" evidence="2">
    <location>
        <begin position="1"/>
        <end position="15"/>
    </location>
</feature>
<dbReference type="GO" id="GO:0034506">
    <property type="term" value="C:chromosome, centromeric core domain"/>
    <property type="evidence" value="ECO:0007669"/>
    <property type="project" value="TreeGrafter"/>
</dbReference>
<organism evidence="4 5">
    <name type="scientific">Pneumocystis wakefieldiae</name>
    <dbReference type="NCBI Taxonomy" id="38082"/>
    <lineage>
        <taxon>Eukaryota</taxon>
        <taxon>Fungi</taxon>
        <taxon>Dikarya</taxon>
        <taxon>Ascomycota</taxon>
        <taxon>Taphrinomycotina</taxon>
        <taxon>Pneumocystomycetes</taxon>
        <taxon>Pneumocystaceae</taxon>
        <taxon>Pneumocystis</taxon>
    </lineage>
</organism>
<evidence type="ECO:0000259" key="3">
    <source>
        <dbReference type="Pfam" id="PF12539"/>
    </source>
</evidence>
<evidence type="ECO:0000313" key="4">
    <source>
        <dbReference type="EMBL" id="QSL67183.1"/>
    </source>
</evidence>
<dbReference type="GO" id="GO:1990644">
    <property type="term" value="F:microtubule site clamp"/>
    <property type="evidence" value="ECO:0007669"/>
    <property type="project" value="TreeGrafter"/>
</dbReference>
<dbReference type="CDD" id="cd23787">
    <property type="entry name" value="RWD_CSM1"/>
    <property type="match status" value="1"/>
</dbReference>
<gene>
    <name evidence="4" type="ORF">MERGE_001572</name>
</gene>
<dbReference type="GO" id="GO:0072686">
    <property type="term" value="C:mitotic spindle"/>
    <property type="evidence" value="ECO:0007669"/>
    <property type="project" value="TreeGrafter"/>
</dbReference>
<dbReference type="GO" id="GO:0045144">
    <property type="term" value="P:meiotic sister chromatid segregation"/>
    <property type="evidence" value="ECO:0007669"/>
    <property type="project" value="TreeGrafter"/>
</dbReference>
<dbReference type="GO" id="GO:0051315">
    <property type="term" value="P:attachment of mitotic spindle microtubules to kinetochore"/>
    <property type="evidence" value="ECO:0007669"/>
    <property type="project" value="TreeGrafter"/>
</dbReference>
<reference evidence="4" key="1">
    <citation type="submission" date="2020-06" db="EMBL/GenBank/DDBJ databases">
        <title>Genomes of multiple members of Pneumocystis genus reveal paths to human pathogen Pneumocystis jirovecii.</title>
        <authorList>
            <person name="Cisse O.H."/>
            <person name="Ma L."/>
            <person name="Dekker J."/>
            <person name="Khil P."/>
            <person name="Jo J."/>
            <person name="Brenchley J."/>
            <person name="Blair R."/>
            <person name="Pahar B."/>
            <person name="Chabe M."/>
            <person name="Van Rompay K.A."/>
            <person name="Keesler R."/>
            <person name="Sukura A."/>
            <person name="Hirsch V."/>
            <person name="Kutty G."/>
            <person name="Liu Y."/>
            <person name="Peng L."/>
            <person name="Chen J."/>
            <person name="Song J."/>
            <person name="Weissenbacher-Lang C."/>
            <person name="Xu J."/>
            <person name="Upham N.S."/>
            <person name="Stajich J.E."/>
            <person name="Cuomo C.A."/>
            <person name="Cushion M.T."/>
            <person name="Kovacs J.A."/>
        </authorList>
    </citation>
    <scope>NUCLEOTIDE SEQUENCE</scope>
    <source>
        <strain evidence="4">2A</strain>
    </source>
</reference>
<dbReference type="InterPro" id="IPR018796">
    <property type="entry name" value="COA8"/>
</dbReference>
<dbReference type="GO" id="GO:0033551">
    <property type="term" value="C:monopolin complex"/>
    <property type="evidence" value="ECO:0007669"/>
    <property type="project" value="InterPro"/>
</dbReference>
<dbReference type="Pfam" id="PF10231">
    <property type="entry name" value="COA8"/>
    <property type="match status" value="1"/>
</dbReference>
<dbReference type="InterPro" id="IPR038608">
    <property type="entry name" value="Csm1/Pcs1_C_sf"/>
</dbReference>
<dbReference type="GO" id="GO:0005730">
    <property type="term" value="C:nucleolus"/>
    <property type="evidence" value="ECO:0007669"/>
    <property type="project" value="TreeGrafter"/>
</dbReference>
<dbReference type="Proteomes" id="UP000663699">
    <property type="component" value="Chromosome 17"/>
</dbReference>
<name>A0A899G347_9ASCO</name>